<name>A0A163JBD4_ABSGL</name>
<evidence type="ECO:0000313" key="9">
    <source>
        <dbReference type="Proteomes" id="UP000078561"/>
    </source>
</evidence>
<dbReference type="InterPro" id="IPR013087">
    <property type="entry name" value="Znf_C2H2_type"/>
</dbReference>
<dbReference type="InParanoid" id="A0A163JBD4"/>
<protein>
    <recommendedName>
        <fullName evidence="7">C2H2-type domain-containing protein</fullName>
    </recommendedName>
</protein>
<evidence type="ECO:0000256" key="3">
    <source>
        <dbReference type="ARBA" id="ARBA00023015"/>
    </source>
</evidence>
<keyword evidence="5" id="KW-0539">Nucleus</keyword>
<dbReference type="PROSITE" id="PS50157">
    <property type="entry name" value="ZINC_FINGER_C2H2_2"/>
    <property type="match status" value="2"/>
</dbReference>
<dbReference type="Proteomes" id="UP000078561">
    <property type="component" value="Unassembled WGS sequence"/>
</dbReference>
<keyword evidence="9" id="KW-1185">Reference proteome</keyword>
<dbReference type="AlphaFoldDB" id="A0A163JBD4"/>
<keyword evidence="4" id="KW-0804">Transcription</keyword>
<dbReference type="Gene3D" id="3.30.160.60">
    <property type="entry name" value="Classic Zinc Finger"/>
    <property type="match status" value="1"/>
</dbReference>
<dbReference type="EMBL" id="LT552062">
    <property type="protein sequence ID" value="SAL98234.1"/>
    <property type="molecule type" value="Genomic_DNA"/>
</dbReference>
<evidence type="ECO:0000256" key="6">
    <source>
        <dbReference type="PROSITE-ProRule" id="PRU00042"/>
    </source>
</evidence>
<keyword evidence="3" id="KW-0805">Transcription regulation</keyword>
<sequence>MVQESFPNATPAIASVPVPAPSTASEIMTIDELTDFLMHDIQDIMEMPSLNDSNAGTAQRTTCPICNFVFTRPQELQRHINSQHITTRFYNCTHGGCNKRYRRLDVLNRHCRNVHGHKYYFYAHLLWTLPLTLFVQTVRSPFLYSLCHCHVSRLALG</sequence>
<keyword evidence="2" id="KW-0862">Zinc</keyword>
<dbReference type="PANTHER" id="PTHR47660">
    <property type="entry name" value="TRANSCRIPTION FACTOR WITH C2H2 AND ZN(2)-CYS(6) DNA BINDING DOMAIN (EUROFUNG)-RELATED-RELATED"/>
    <property type="match status" value="1"/>
</dbReference>
<dbReference type="STRING" id="4829.A0A163JBD4"/>
<dbReference type="SMART" id="SM00355">
    <property type="entry name" value="ZnF_C2H2"/>
    <property type="match status" value="2"/>
</dbReference>
<gene>
    <name evidence="8" type="primary">ABSGL_03763.1 scaffold 4673</name>
</gene>
<accession>A0A163JBD4</accession>
<evidence type="ECO:0000256" key="1">
    <source>
        <dbReference type="ARBA" id="ARBA00022723"/>
    </source>
</evidence>
<evidence type="ECO:0000256" key="5">
    <source>
        <dbReference type="ARBA" id="ARBA00023242"/>
    </source>
</evidence>
<dbReference type="GO" id="GO:0008270">
    <property type="term" value="F:zinc ion binding"/>
    <property type="evidence" value="ECO:0007669"/>
    <property type="project" value="UniProtKB-KW"/>
</dbReference>
<evidence type="ECO:0000313" key="8">
    <source>
        <dbReference type="EMBL" id="SAL98234.1"/>
    </source>
</evidence>
<evidence type="ECO:0000256" key="4">
    <source>
        <dbReference type="ARBA" id="ARBA00023163"/>
    </source>
</evidence>
<dbReference type="PROSITE" id="PS00028">
    <property type="entry name" value="ZINC_FINGER_C2H2_1"/>
    <property type="match status" value="2"/>
</dbReference>
<dbReference type="SUPFAM" id="SSF57667">
    <property type="entry name" value="beta-beta-alpha zinc fingers"/>
    <property type="match status" value="1"/>
</dbReference>
<organism evidence="8">
    <name type="scientific">Absidia glauca</name>
    <name type="common">Pin mould</name>
    <dbReference type="NCBI Taxonomy" id="4829"/>
    <lineage>
        <taxon>Eukaryota</taxon>
        <taxon>Fungi</taxon>
        <taxon>Fungi incertae sedis</taxon>
        <taxon>Mucoromycota</taxon>
        <taxon>Mucoromycotina</taxon>
        <taxon>Mucoromycetes</taxon>
        <taxon>Mucorales</taxon>
        <taxon>Cunninghamellaceae</taxon>
        <taxon>Absidia</taxon>
    </lineage>
</organism>
<reference evidence="8" key="1">
    <citation type="submission" date="2016-04" db="EMBL/GenBank/DDBJ databases">
        <authorList>
            <person name="Evans L.H."/>
            <person name="Alamgir A."/>
            <person name="Owens N."/>
            <person name="Weber N.D."/>
            <person name="Virtaneva K."/>
            <person name="Barbian K."/>
            <person name="Babar A."/>
            <person name="Rosenke K."/>
        </authorList>
    </citation>
    <scope>NUCLEOTIDE SEQUENCE [LARGE SCALE GENOMIC DNA]</scope>
    <source>
        <strain evidence="8">CBS 101.48</strain>
    </source>
</reference>
<feature type="domain" description="C2H2-type" evidence="7">
    <location>
        <begin position="90"/>
        <end position="115"/>
    </location>
</feature>
<evidence type="ECO:0000256" key="2">
    <source>
        <dbReference type="ARBA" id="ARBA00022833"/>
    </source>
</evidence>
<dbReference type="Pfam" id="PF00096">
    <property type="entry name" value="zf-C2H2"/>
    <property type="match status" value="1"/>
</dbReference>
<dbReference type="InterPro" id="IPR036236">
    <property type="entry name" value="Znf_C2H2_sf"/>
</dbReference>
<evidence type="ECO:0000259" key="7">
    <source>
        <dbReference type="PROSITE" id="PS50157"/>
    </source>
</evidence>
<keyword evidence="1" id="KW-0479">Metal-binding</keyword>
<feature type="domain" description="C2H2-type" evidence="7">
    <location>
        <begin position="61"/>
        <end position="89"/>
    </location>
</feature>
<dbReference type="OrthoDB" id="8922241at2759"/>
<proteinExistence type="predicted"/>
<keyword evidence="6" id="KW-0863">Zinc-finger</keyword>